<dbReference type="Proteomes" id="UP000053558">
    <property type="component" value="Unassembled WGS sequence"/>
</dbReference>
<dbReference type="PANTHER" id="PTHR48094:SF11">
    <property type="entry name" value="GLUTATHIONE-INDEPENDENT GLYOXALASE HSP31-RELATED"/>
    <property type="match status" value="1"/>
</dbReference>
<keyword evidence="8" id="KW-1185">Reference proteome</keyword>
<dbReference type="Pfam" id="PF01965">
    <property type="entry name" value="DJ-1_PfpI"/>
    <property type="match status" value="1"/>
</dbReference>
<feature type="domain" description="DJ-1/PfpI" evidence="6">
    <location>
        <begin position="27"/>
        <end position="224"/>
    </location>
</feature>
<gene>
    <name evidence="7" type="ORF">CONPUDRAFT_81856</name>
</gene>
<dbReference type="RefSeq" id="XP_007767727.1">
    <property type="nucleotide sequence ID" value="XM_007769537.1"/>
</dbReference>
<dbReference type="KEGG" id="cput:CONPUDRAFT_81856"/>
<dbReference type="InterPro" id="IPR002818">
    <property type="entry name" value="DJ-1/PfpI"/>
</dbReference>
<dbReference type="OrthoDB" id="543156at2759"/>
<comment type="caution">
    <text evidence="7">The sequence shown here is derived from an EMBL/GenBank/DDBJ whole genome shotgun (WGS) entry which is preliminary data.</text>
</comment>
<keyword evidence="2" id="KW-0346">Stress response</keyword>
<evidence type="ECO:0000256" key="3">
    <source>
        <dbReference type="ARBA" id="ARBA00023239"/>
    </source>
</evidence>
<comment type="catalytic activity">
    <reaction evidence="5">
        <text>methylglyoxal + H2O = (R)-lactate + H(+)</text>
        <dbReference type="Rhea" id="RHEA:27754"/>
        <dbReference type="ChEBI" id="CHEBI:15377"/>
        <dbReference type="ChEBI" id="CHEBI:15378"/>
        <dbReference type="ChEBI" id="CHEBI:16004"/>
        <dbReference type="ChEBI" id="CHEBI:17158"/>
        <dbReference type="EC" id="4.2.1.130"/>
    </reaction>
</comment>
<dbReference type="SUPFAM" id="SSF52317">
    <property type="entry name" value="Class I glutamine amidotransferase-like"/>
    <property type="match status" value="1"/>
</dbReference>
<evidence type="ECO:0000256" key="4">
    <source>
        <dbReference type="ARBA" id="ARBA00038493"/>
    </source>
</evidence>
<dbReference type="GO" id="GO:0019243">
    <property type="term" value="P:methylglyoxal catabolic process to D-lactate via S-lactoyl-glutathione"/>
    <property type="evidence" value="ECO:0007669"/>
    <property type="project" value="TreeGrafter"/>
</dbReference>
<dbReference type="GO" id="GO:0005737">
    <property type="term" value="C:cytoplasm"/>
    <property type="evidence" value="ECO:0007669"/>
    <property type="project" value="TreeGrafter"/>
</dbReference>
<dbReference type="Gene3D" id="3.40.50.880">
    <property type="match status" value="1"/>
</dbReference>
<accession>A0A5M3MTE3</accession>
<dbReference type="InterPro" id="IPR050325">
    <property type="entry name" value="Prot/Nucl_acid_deglycase"/>
</dbReference>
<sequence length="228" mass="24105">MTKKVLFVLTSCDKTLTGAQTGWYLPEAVHPFNVLAAAHGVEIDFAAPKGPNPPVDEGSVKNFPDDAGFLSAASPKSKLESTKKLSAVEASDYDAVFYVGGHGPMIDLSVDEDNAKLLEDFYKSNKIVAAVCHGPGALVKAKLDNGDSILKGKNVTGFSNVEEEQVGKVKDIPFLLETRLKELGGKFTAAAEPWGTHVVIDNGGKLITGQNPASAQLVGEKILEALKA</sequence>
<evidence type="ECO:0000259" key="6">
    <source>
        <dbReference type="Pfam" id="PF01965"/>
    </source>
</evidence>
<reference evidence="8" key="1">
    <citation type="journal article" date="2012" name="Science">
        <title>The Paleozoic origin of enzymatic lignin decomposition reconstructed from 31 fungal genomes.</title>
        <authorList>
            <person name="Floudas D."/>
            <person name="Binder M."/>
            <person name="Riley R."/>
            <person name="Barry K."/>
            <person name="Blanchette R.A."/>
            <person name="Henrissat B."/>
            <person name="Martinez A.T."/>
            <person name="Otillar R."/>
            <person name="Spatafora J.W."/>
            <person name="Yadav J.S."/>
            <person name="Aerts A."/>
            <person name="Benoit I."/>
            <person name="Boyd A."/>
            <person name="Carlson A."/>
            <person name="Copeland A."/>
            <person name="Coutinho P.M."/>
            <person name="de Vries R.P."/>
            <person name="Ferreira P."/>
            <person name="Findley K."/>
            <person name="Foster B."/>
            <person name="Gaskell J."/>
            <person name="Glotzer D."/>
            <person name="Gorecki P."/>
            <person name="Heitman J."/>
            <person name="Hesse C."/>
            <person name="Hori C."/>
            <person name="Igarashi K."/>
            <person name="Jurgens J.A."/>
            <person name="Kallen N."/>
            <person name="Kersten P."/>
            <person name="Kohler A."/>
            <person name="Kuees U."/>
            <person name="Kumar T.K.A."/>
            <person name="Kuo A."/>
            <person name="LaButti K."/>
            <person name="Larrondo L.F."/>
            <person name="Lindquist E."/>
            <person name="Ling A."/>
            <person name="Lombard V."/>
            <person name="Lucas S."/>
            <person name="Lundell T."/>
            <person name="Martin R."/>
            <person name="McLaughlin D.J."/>
            <person name="Morgenstern I."/>
            <person name="Morin E."/>
            <person name="Murat C."/>
            <person name="Nagy L.G."/>
            <person name="Nolan M."/>
            <person name="Ohm R.A."/>
            <person name="Patyshakuliyeva A."/>
            <person name="Rokas A."/>
            <person name="Ruiz-Duenas F.J."/>
            <person name="Sabat G."/>
            <person name="Salamov A."/>
            <person name="Samejima M."/>
            <person name="Schmutz J."/>
            <person name="Slot J.C."/>
            <person name="St John F."/>
            <person name="Stenlid J."/>
            <person name="Sun H."/>
            <person name="Sun S."/>
            <person name="Syed K."/>
            <person name="Tsang A."/>
            <person name="Wiebenga A."/>
            <person name="Young D."/>
            <person name="Pisabarro A."/>
            <person name="Eastwood D.C."/>
            <person name="Martin F."/>
            <person name="Cullen D."/>
            <person name="Grigoriev I.V."/>
            <person name="Hibbett D.S."/>
        </authorList>
    </citation>
    <scope>NUCLEOTIDE SEQUENCE [LARGE SCALE GENOMIC DNA]</scope>
    <source>
        <strain evidence="8">RWD-64-598 SS2</strain>
    </source>
</reference>
<dbReference type="AlphaFoldDB" id="A0A5M3MTE3"/>
<dbReference type="OMA" id="GEKTGFW"/>
<dbReference type="InterPro" id="IPR029062">
    <property type="entry name" value="Class_I_gatase-like"/>
</dbReference>
<organism evidence="7 8">
    <name type="scientific">Coniophora puteana (strain RWD-64-598)</name>
    <name type="common">Brown rot fungus</name>
    <dbReference type="NCBI Taxonomy" id="741705"/>
    <lineage>
        <taxon>Eukaryota</taxon>
        <taxon>Fungi</taxon>
        <taxon>Dikarya</taxon>
        <taxon>Basidiomycota</taxon>
        <taxon>Agaricomycotina</taxon>
        <taxon>Agaricomycetes</taxon>
        <taxon>Agaricomycetidae</taxon>
        <taxon>Boletales</taxon>
        <taxon>Coniophorineae</taxon>
        <taxon>Coniophoraceae</taxon>
        <taxon>Coniophora</taxon>
    </lineage>
</organism>
<evidence type="ECO:0000256" key="1">
    <source>
        <dbReference type="ARBA" id="ARBA00013134"/>
    </source>
</evidence>
<dbReference type="CDD" id="cd03141">
    <property type="entry name" value="GATase1_Hsp31_like"/>
    <property type="match status" value="1"/>
</dbReference>
<dbReference type="PANTHER" id="PTHR48094">
    <property type="entry name" value="PROTEIN/NUCLEIC ACID DEGLYCASE DJ-1-RELATED"/>
    <property type="match status" value="1"/>
</dbReference>
<dbReference type="EMBL" id="JH711577">
    <property type="protein sequence ID" value="EIW82366.1"/>
    <property type="molecule type" value="Genomic_DNA"/>
</dbReference>
<dbReference type="EC" id="4.2.1.130" evidence="1"/>
<dbReference type="GeneID" id="19210319"/>
<evidence type="ECO:0000256" key="5">
    <source>
        <dbReference type="ARBA" id="ARBA00048082"/>
    </source>
</evidence>
<keyword evidence="3" id="KW-0456">Lyase</keyword>
<protein>
    <recommendedName>
        <fullName evidence="1">D-lactate dehydratase</fullName>
        <ecNumber evidence="1">4.2.1.130</ecNumber>
    </recommendedName>
</protein>
<comment type="similarity">
    <text evidence="4">Belongs to the peptidase C56 family. HSP31-like subfamily.</text>
</comment>
<proteinExistence type="inferred from homology"/>
<evidence type="ECO:0000313" key="8">
    <source>
        <dbReference type="Proteomes" id="UP000053558"/>
    </source>
</evidence>
<evidence type="ECO:0000256" key="2">
    <source>
        <dbReference type="ARBA" id="ARBA00023016"/>
    </source>
</evidence>
<dbReference type="GO" id="GO:0019172">
    <property type="term" value="F:glyoxalase III activity"/>
    <property type="evidence" value="ECO:0007669"/>
    <property type="project" value="UniProtKB-EC"/>
</dbReference>
<name>A0A5M3MTE3_CONPW</name>
<evidence type="ECO:0000313" key="7">
    <source>
        <dbReference type="EMBL" id="EIW82366.1"/>
    </source>
</evidence>